<keyword evidence="4 6" id="KW-0456">Lyase</keyword>
<dbReference type="InterPro" id="IPR001509">
    <property type="entry name" value="Epimerase_deHydtase"/>
</dbReference>
<dbReference type="Gene3D" id="3.40.50.720">
    <property type="entry name" value="NAD(P)-binding Rossmann-like Domain"/>
    <property type="match status" value="1"/>
</dbReference>
<evidence type="ECO:0000256" key="3">
    <source>
        <dbReference type="ARBA" id="ARBA00023027"/>
    </source>
</evidence>
<evidence type="ECO:0000256" key="4">
    <source>
        <dbReference type="ARBA" id="ARBA00023239"/>
    </source>
</evidence>
<dbReference type="InterPro" id="IPR044516">
    <property type="entry name" value="UXS-like"/>
</dbReference>
<gene>
    <name evidence="6" type="ORF">J2W36_004463</name>
</gene>
<dbReference type="PANTHER" id="PTHR43078:SF6">
    <property type="entry name" value="UDP-GLUCURONIC ACID DECARBOXYLASE 1"/>
    <property type="match status" value="1"/>
</dbReference>
<keyword evidence="3" id="KW-0520">NAD</keyword>
<dbReference type="InterPro" id="IPR036291">
    <property type="entry name" value="NAD(P)-bd_dom_sf"/>
</dbReference>
<evidence type="ECO:0000259" key="5">
    <source>
        <dbReference type="Pfam" id="PF01370"/>
    </source>
</evidence>
<evidence type="ECO:0000313" key="7">
    <source>
        <dbReference type="Proteomes" id="UP001226867"/>
    </source>
</evidence>
<accession>A0ABT9SCV5</accession>
<evidence type="ECO:0000256" key="2">
    <source>
        <dbReference type="ARBA" id="ARBA00022793"/>
    </source>
</evidence>
<dbReference type="SUPFAM" id="SSF51735">
    <property type="entry name" value="NAD(P)-binding Rossmann-fold domains"/>
    <property type="match status" value="1"/>
</dbReference>
<dbReference type="EC" id="4.2.1.46" evidence="6"/>
<keyword evidence="7" id="KW-1185">Reference proteome</keyword>
<dbReference type="GO" id="GO:0008460">
    <property type="term" value="F:dTDP-glucose 4,6-dehydratase activity"/>
    <property type="evidence" value="ECO:0007669"/>
    <property type="project" value="UniProtKB-EC"/>
</dbReference>
<comment type="cofactor">
    <cofactor evidence="1">
        <name>NAD(+)</name>
        <dbReference type="ChEBI" id="CHEBI:57540"/>
    </cofactor>
</comment>
<feature type="domain" description="NAD-dependent epimerase/dehydratase" evidence="5">
    <location>
        <begin position="34"/>
        <end position="276"/>
    </location>
</feature>
<protein>
    <submittedName>
        <fullName evidence="6">dTDP-glucose 4,6-dehydratase</fullName>
        <ecNumber evidence="6">4.2.1.46</ecNumber>
    </submittedName>
</protein>
<dbReference type="RefSeq" id="WP_307691940.1">
    <property type="nucleotide sequence ID" value="NZ_JAUSRO010000016.1"/>
</dbReference>
<dbReference type="Pfam" id="PF01370">
    <property type="entry name" value="Epimerase"/>
    <property type="match status" value="1"/>
</dbReference>
<dbReference type="EMBL" id="JAUSRO010000016">
    <property type="protein sequence ID" value="MDP9902187.1"/>
    <property type="molecule type" value="Genomic_DNA"/>
</dbReference>
<organism evidence="6 7">
    <name type="scientific">Variovorax ginsengisoli</name>
    <dbReference type="NCBI Taxonomy" id="363844"/>
    <lineage>
        <taxon>Bacteria</taxon>
        <taxon>Pseudomonadati</taxon>
        <taxon>Pseudomonadota</taxon>
        <taxon>Betaproteobacteria</taxon>
        <taxon>Burkholderiales</taxon>
        <taxon>Comamonadaceae</taxon>
        <taxon>Variovorax</taxon>
    </lineage>
</organism>
<name>A0ABT9SCV5_9BURK</name>
<keyword evidence="2" id="KW-0210">Decarboxylase</keyword>
<evidence type="ECO:0000256" key="1">
    <source>
        <dbReference type="ARBA" id="ARBA00001911"/>
    </source>
</evidence>
<dbReference type="PANTHER" id="PTHR43078">
    <property type="entry name" value="UDP-GLUCURONIC ACID DECARBOXYLASE-RELATED"/>
    <property type="match status" value="1"/>
</dbReference>
<evidence type="ECO:0000313" key="6">
    <source>
        <dbReference type="EMBL" id="MDP9902187.1"/>
    </source>
</evidence>
<reference evidence="6 7" key="1">
    <citation type="submission" date="2023-07" db="EMBL/GenBank/DDBJ databases">
        <title>Sorghum-associated microbial communities from plants grown in Nebraska, USA.</title>
        <authorList>
            <person name="Schachtman D."/>
        </authorList>
    </citation>
    <scope>NUCLEOTIDE SEQUENCE [LARGE SCALE GENOMIC DNA]</scope>
    <source>
        <strain evidence="6 7">DS1607</strain>
    </source>
</reference>
<dbReference type="Proteomes" id="UP001226867">
    <property type="component" value="Unassembled WGS sequence"/>
</dbReference>
<proteinExistence type="predicted"/>
<sequence length="361" mass="38616">MVPAGVQAPFDLDLDGIVDAVGAPCWDALRGQRIFLTGGTGFLGKWMLASLRRADDRLSLGCEITVLSRRPAAFQAEASFLASWSRLRLVQGDVRSFEIPNAAYDIVVHAATDVVAAAEPLDIFDSCVQGTRRVLDFSVHSGAKRVLLVSSGAMYGRQPNDDAGVAEDYEGAPVIGDVRSAYGEGKRVTEWLGAAYASLKGLDVRVARCFAFIGPYLPLDKHFALGNFLRDAMANLPIVIQGDGTAKRTYLYAADMTTWLWAILLRGEHGGTYNVGGDEAVSMAELAQRVVHVLGAEGGVVVRKQATAGMAPDRYVPDTRKARASLMLPAPLPLDEAIARTAAWHGHARVDSSDPAALAAH</sequence>
<comment type="caution">
    <text evidence="6">The sequence shown here is derived from an EMBL/GenBank/DDBJ whole genome shotgun (WGS) entry which is preliminary data.</text>
</comment>